<sequence length="274" mass="30462">MALKAVHVSDVPCINHVPDSPAALSPFPTGAANPLPSSFVCFLIGSTPKFVVIGHRGHGMNAIQSPDRRFRSFMENTILSFNSAATHSLDFVEFDVQVTKDDCPVIFHDDVILSVDNGTVFEKRVTEVALPEFLSYGLQREPEKVGKPLLRKSKDGTIRNWEVEADDALCTLQEAFEKDYLVHVLQTILDVVFAYANQRPIIFSSFHPDAALLVRKLQSIYPVFFLTNGGTELYYDNPAAVTKIKESKLSLLTYGKLNNVVEAVYMQHLMGIEG</sequence>
<evidence type="ECO:0000313" key="1">
    <source>
        <dbReference type="EMBL" id="KAI4375218.1"/>
    </source>
</evidence>
<name>A0ACB9R9N4_9MYRT</name>
<proteinExistence type="predicted"/>
<reference evidence="2" key="1">
    <citation type="journal article" date="2023" name="Front. Plant Sci.">
        <title>Chromosomal-level genome assembly of Melastoma candidum provides insights into trichome evolution.</title>
        <authorList>
            <person name="Zhong Y."/>
            <person name="Wu W."/>
            <person name="Sun C."/>
            <person name="Zou P."/>
            <person name="Liu Y."/>
            <person name="Dai S."/>
            <person name="Zhou R."/>
        </authorList>
    </citation>
    <scope>NUCLEOTIDE SEQUENCE [LARGE SCALE GENOMIC DNA]</scope>
</reference>
<dbReference type="EMBL" id="CM042883">
    <property type="protein sequence ID" value="KAI4375218.1"/>
    <property type="molecule type" value="Genomic_DNA"/>
</dbReference>
<gene>
    <name evidence="1" type="ORF">MLD38_013115</name>
</gene>
<protein>
    <submittedName>
        <fullName evidence="1">Uncharacterized protein</fullName>
    </submittedName>
</protein>
<evidence type="ECO:0000313" key="2">
    <source>
        <dbReference type="Proteomes" id="UP001057402"/>
    </source>
</evidence>
<organism evidence="1 2">
    <name type="scientific">Melastoma candidum</name>
    <dbReference type="NCBI Taxonomy" id="119954"/>
    <lineage>
        <taxon>Eukaryota</taxon>
        <taxon>Viridiplantae</taxon>
        <taxon>Streptophyta</taxon>
        <taxon>Embryophyta</taxon>
        <taxon>Tracheophyta</taxon>
        <taxon>Spermatophyta</taxon>
        <taxon>Magnoliopsida</taxon>
        <taxon>eudicotyledons</taxon>
        <taxon>Gunneridae</taxon>
        <taxon>Pentapetalae</taxon>
        <taxon>rosids</taxon>
        <taxon>malvids</taxon>
        <taxon>Myrtales</taxon>
        <taxon>Melastomataceae</taxon>
        <taxon>Melastomatoideae</taxon>
        <taxon>Melastomateae</taxon>
        <taxon>Melastoma</taxon>
    </lineage>
</organism>
<accession>A0ACB9R9N4</accession>
<comment type="caution">
    <text evidence="1">The sequence shown here is derived from an EMBL/GenBank/DDBJ whole genome shotgun (WGS) entry which is preliminary data.</text>
</comment>
<dbReference type="Proteomes" id="UP001057402">
    <property type="component" value="Chromosome 4"/>
</dbReference>
<keyword evidence="2" id="KW-1185">Reference proteome</keyword>